<keyword evidence="2" id="KW-1185">Reference proteome</keyword>
<organism evidence="1 2">
    <name type="scientific">Chryseobacterium endophyticum</name>
    <dbReference type="NCBI Taxonomy" id="1854762"/>
    <lineage>
        <taxon>Bacteria</taxon>
        <taxon>Pseudomonadati</taxon>
        <taxon>Bacteroidota</taxon>
        <taxon>Flavobacteriia</taxon>
        <taxon>Flavobacteriales</taxon>
        <taxon>Weeksellaceae</taxon>
        <taxon>Chryseobacterium group</taxon>
        <taxon>Chryseobacterium</taxon>
    </lineage>
</organism>
<accession>A0AAU6WUP3</accession>
<gene>
    <name evidence="1" type="ORF">AAFP95_06690</name>
</gene>
<dbReference type="Proteomes" id="UP001463665">
    <property type="component" value="Chromosome"/>
</dbReference>
<reference evidence="1 2" key="1">
    <citation type="submission" date="2024-04" db="EMBL/GenBank/DDBJ databases">
        <title>Genome sequencing and assembly of rice foliar adapted Chryseobacterium endophyticum OsEnb-ALM-A6.</title>
        <authorList>
            <person name="Kumar S."/>
            <person name="Javed M."/>
            <person name="Chouhan V."/>
            <person name="Charishma K."/>
            <person name="Patel A."/>
            <person name="Kumar M."/>
            <person name="Sahu K.P."/>
            <person name="Kumar A."/>
        </authorList>
    </citation>
    <scope>NUCLEOTIDE SEQUENCE [LARGE SCALE GENOMIC DNA]</scope>
    <source>
        <strain evidence="1 2">OsEnb-ALM-A6</strain>
    </source>
</reference>
<sequence>MLEINTLLFHITRNENANLIEVGGIQLQVGNVNAYGRGFYTVENLANVFQWNHADNAEDFLNNYSVIFSRVTIETEIDLVAPVLAIDGPYGPGVLPLRRGGDLVWRNFNGTIQGSQAQNIEVIGNLTVNTINNIANNFLIPQPINVNGLILNNIDLNAIQIIANINAVIEDL</sequence>
<evidence type="ECO:0000313" key="2">
    <source>
        <dbReference type="Proteomes" id="UP001463665"/>
    </source>
</evidence>
<dbReference type="RefSeq" id="WP_294232515.1">
    <property type="nucleotide sequence ID" value="NZ_CP154834.1"/>
</dbReference>
<evidence type="ECO:0000313" key="1">
    <source>
        <dbReference type="EMBL" id="XAO75582.1"/>
    </source>
</evidence>
<evidence type="ECO:0008006" key="3">
    <source>
        <dbReference type="Google" id="ProtNLM"/>
    </source>
</evidence>
<dbReference type="EMBL" id="CP154834">
    <property type="protein sequence ID" value="XAO75582.1"/>
    <property type="molecule type" value="Genomic_DNA"/>
</dbReference>
<dbReference type="AlphaFoldDB" id="A0AAU6WUP3"/>
<protein>
    <recommendedName>
        <fullName evidence="3">Tail fiber protein</fullName>
    </recommendedName>
</protein>
<name>A0AAU6WUP3_9FLAO</name>
<proteinExistence type="predicted"/>